<feature type="domain" description="NADAR" evidence="1">
    <location>
        <begin position="1"/>
        <end position="40"/>
    </location>
</feature>
<evidence type="ECO:0000313" key="3">
    <source>
        <dbReference type="Proteomes" id="UP001208570"/>
    </source>
</evidence>
<sequence length="42" mass="4782">MEKGLCAKFTQNANLRQMLIDTEGKALVEASHDKFWGNGWRS</sequence>
<dbReference type="Pfam" id="PF08719">
    <property type="entry name" value="NADAR"/>
    <property type="match status" value="1"/>
</dbReference>
<accession>A0AAD9JA32</accession>
<keyword evidence="3" id="KW-1185">Reference proteome</keyword>
<protein>
    <recommendedName>
        <fullName evidence="1">NADAR domain-containing protein</fullName>
    </recommendedName>
</protein>
<proteinExistence type="predicted"/>
<organism evidence="2 3">
    <name type="scientific">Paralvinella palmiformis</name>
    <dbReference type="NCBI Taxonomy" id="53620"/>
    <lineage>
        <taxon>Eukaryota</taxon>
        <taxon>Metazoa</taxon>
        <taxon>Spiralia</taxon>
        <taxon>Lophotrochozoa</taxon>
        <taxon>Annelida</taxon>
        <taxon>Polychaeta</taxon>
        <taxon>Sedentaria</taxon>
        <taxon>Canalipalpata</taxon>
        <taxon>Terebellida</taxon>
        <taxon>Terebelliformia</taxon>
        <taxon>Alvinellidae</taxon>
        <taxon>Paralvinella</taxon>
    </lineage>
</organism>
<dbReference type="AlphaFoldDB" id="A0AAD9JA32"/>
<dbReference type="InterPro" id="IPR037238">
    <property type="entry name" value="YbiA-like_sf"/>
</dbReference>
<dbReference type="CDD" id="cd15457">
    <property type="entry name" value="NADAR"/>
    <property type="match status" value="1"/>
</dbReference>
<name>A0AAD9JA32_9ANNE</name>
<dbReference type="Proteomes" id="UP001208570">
    <property type="component" value="Unassembled WGS sequence"/>
</dbReference>
<evidence type="ECO:0000313" key="2">
    <source>
        <dbReference type="EMBL" id="KAK2148650.1"/>
    </source>
</evidence>
<dbReference type="Gene3D" id="1.10.357.40">
    <property type="entry name" value="YbiA-like"/>
    <property type="match status" value="1"/>
</dbReference>
<dbReference type="EMBL" id="JAODUP010000488">
    <property type="protein sequence ID" value="KAK2148650.1"/>
    <property type="molecule type" value="Genomic_DNA"/>
</dbReference>
<gene>
    <name evidence="2" type="ORF">LSH36_488g06014</name>
</gene>
<reference evidence="2" key="1">
    <citation type="journal article" date="2023" name="Mol. Biol. Evol.">
        <title>Third-Generation Sequencing Reveals the Adaptive Role of the Epigenome in Three Deep-Sea Polychaetes.</title>
        <authorList>
            <person name="Perez M."/>
            <person name="Aroh O."/>
            <person name="Sun Y."/>
            <person name="Lan Y."/>
            <person name="Juniper S.K."/>
            <person name="Young C.R."/>
            <person name="Angers B."/>
            <person name="Qian P.Y."/>
        </authorList>
    </citation>
    <scope>NUCLEOTIDE SEQUENCE</scope>
    <source>
        <strain evidence="2">P08H-3</strain>
    </source>
</reference>
<dbReference type="SUPFAM" id="SSF143990">
    <property type="entry name" value="YbiA-like"/>
    <property type="match status" value="1"/>
</dbReference>
<evidence type="ECO:0000259" key="1">
    <source>
        <dbReference type="Pfam" id="PF08719"/>
    </source>
</evidence>
<comment type="caution">
    <text evidence="2">The sequence shown here is derived from an EMBL/GenBank/DDBJ whole genome shotgun (WGS) entry which is preliminary data.</text>
</comment>
<dbReference type="InterPro" id="IPR012816">
    <property type="entry name" value="NADAR"/>
</dbReference>